<proteinExistence type="predicted"/>
<accession>A0A1L8WPA1</accession>
<evidence type="ECO:0000313" key="3">
    <source>
        <dbReference type="Proteomes" id="UP000182152"/>
    </source>
</evidence>
<dbReference type="Proteomes" id="UP000182152">
    <property type="component" value="Unassembled WGS sequence"/>
</dbReference>
<protein>
    <submittedName>
        <fullName evidence="2">Uncharacterized protein</fullName>
    </submittedName>
</protein>
<sequence length="67" mass="8090">MKKGEIKMTKKNKQTEANKKWQEKNKEHAKYLSNRSRSRSFIRNQATFEDLEELEQLIAERKKDLAH</sequence>
<gene>
    <name evidence="2" type="ORF">RV14_GL002136</name>
</gene>
<reference evidence="2 3" key="1">
    <citation type="submission" date="2014-12" db="EMBL/GenBank/DDBJ databases">
        <title>Draft genome sequences of 29 type strains of Enterococci.</title>
        <authorList>
            <person name="Zhong Z."/>
            <person name="Sun Z."/>
            <person name="Liu W."/>
            <person name="Zhang W."/>
            <person name="Zhang H."/>
        </authorList>
    </citation>
    <scope>NUCLEOTIDE SEQUENCE [LARGE SCALE GENOMIC DNA]</scope>
    <source>
        <strain evidence="2 3">DSM 15687</strain>
    </source>
</reference>
<feature type="compositionally biased region" description="Basic and acidic residues" evidence="1">
    <location>
        <begin position="1"/>
        <end position="30"/>
    </location>
</feature>
<feature type="region of interest" description="Disordered" evidence="1">
    <location>
        <begin position="1"/>
        <end position="34"/>
    </location>
</feature>
<dbReference type="EMBL" id="JXLB01000007">
    <property type="protein sequence ID" value="OJG82844.1"/>
    <property type="molecule type" value="Genomic_DNA"/>
</dbReference>
<dbReference type="AlphaFoldDB" id="A0A1L8WPA1"/>
<evidence type="ECO:0000313" key="2">
    <source>
        <dbReference type="EMBL" id="OJG82844.1"/>
    </source>
</evidence>
<name>A0A1L8WPA1_9ENTE</name>
<keyword evidence="3" id="KW-1185">Reference proteome</keyword>
<organism evidence="2 3">
    <name type="scientific">Enterococcus ratti</name>
    <dbReference type="NCBI Taxonomy" id="150033"/>
    <lineage>
        <taxon>Bacteria</taxon>
        <taxon>Bacillati</taxon>
        <taxon>Bacillota</taxon>
        <taxon>Bacilli</taxon>
        <taxon>Lactobacillales</taxon>
        <taxon>Enterococcaceae</taxon>
        <taxon>Enterococcus</taxon>
    </lineage>
</organism>
<evidence type="ECO:0000256" key="1">
    <source>
        <dbReference type="SAM" id="MobiDB-lite"/>
    </source>
</evidence>
<comment type="caution">
    <text evidence="2">The sequence shown here is derived from an EMBL/GenBank/DDBJ whole genome shotgun (WGS) entry which is preliminary data.</text>
</comment>
<dbReference type="STRING" id="150033.RV14_GL002136"/>